<evidence type="ECO:0000313" key="1">
    <source>
        <dbReference type="EMBL" id="GIJ66230.1"/>
    </source>
</evidence>
<keyword evidence="2" id="KW-1185">Reference proteome</keyword>
<accession>A0A8J3ZRK3</accession>
<name>A0A8J3ZRK3_9ACTN</name>
<comment type="caution">
    <text evidence="1">The sequence shown here is derived from an EMBL/GenBank/DDBJ whole genome shotgun (WGS) entry which is preliminary data.</text>
</comment>
<dbReference type="AlphaFoldDB" id="A0A8J3ZRK3"/>
<dbReference type="RefSeq" id="WP_203926213.1">
    <property type="nucleotide sequence ID" value="NZ_BOPH01000017.1"/>
</dbReference>
<dbReference type="EMBL" id="BOPH01000017">
    <property type="protein sequence ID" value="GIJ66230.1"/>
    <property type="molecule type" value="Genomic_DNA"/>
</dbReference>
<evidence type="ECO:0000313" key="2">
    <source>
        <dbReference type="Proteomes" id="UP000635606"/>
    </source>
</evidence>
<sequence length="144" mass="16272">MSNYTAWDYDLRVVQLNDAHYRLFPDGADASYWQLHHNGAHWNVFDDAGQFRQELSGHDERDLGFAAVLGEPQVPAYDDNQAHLLTHAAAMGGWLGATYCELEDLAEATAQLVYWGRLVYQQDGNFSRYRLTVKGQHEAARLAG</sequence>
<protein>
    <submittedName>
        <fullName evidence="1">Uncharacterized protein</fullName>
    </submittedName>
</protein>
<organism evidence="1 2">
    <name type="scientific">Virgisporangium ochraceum</name>
    <dbReference type="NCBI Taxonomy" id="65505"/>
    <lineage>
        <taxon>Bacteria</taxon>
        <taxon>Bacillati</taxon>
        <taxon>Actinomycetota</taxon>
        <taxon>Actinomycetes</taxon>
        <taxon>Micromonosporales</taxon>
        <taxon>Micromonosporaceae</taxon>
        <taxon>Virgisporangium</taxon>
    </lineage>
</organism>
<proteinExistence type="predicted"/>
<gene>
    <name evidence="1" type="ORF">Voc01_011470</name>
</gene>
<dbReference type="Proteomes" id="UP000635606">
    <property type="component" value="Unassembled WGS sequence"/>
</dbReference>
<reference evidence="1" key="1">
    <citation type="submission" date="2021-01" db="EMBL/GenBank/DDBJ databases">
        <title>Whole genome shotgun sequence of Virgisporangium ochraceum NBRC 16418.</title>
        <authorList>
            <person name="Komaki H."/>
            <person name="Tamura T."/>
        </authorList>
    </citation>
    <scope>NUCLEOTIDE SEQUENCE</scope>
    <source>
        <strain evidence="1">NBRC 16418</strain>
    </source>
</reference>